<accession>A0A4Y2TAM0</accession>
<keyword evidence="1" id="KW-1133">Transmembrane helix</keyword>
<feature type="transmembrane region" description="Helical" evidence="1">
    <location>
        <begin position="6"/>
        <end position="26"/>
    </location>
</feature>
<feature type="non-terminal residue" evidence="2">
    <location>
        <position position="1"/>
    </location>
</feature>
<keyword evidence="3" id="KW-1185">Reference proteome</keyword>
<dbReference type="EMBL" id="BGPR01027083">
    <property type="protein sequence ID" value="GBN97281.1"/>
    <property type="molecule type" value="Genomic_DNA"/>
</dbReference>
<evidence type="ECO:0000256" key="1">
    <source>
        <dbReference type="SAM" id="Phobius"/>
    </source>
</evidence>
<protein>
    <submittedName>
        <fullName evidence="2">Uncharacterized protein</fullName>
    </submittedName>
</protein>
<keyword evidence="1" id="KW-0812">Transmembrane</keyword>
<sequence>GSLALLAIAMLFIGLAIGIAVMYLYLRQKSEAAVEDRITLQVSKGSGA</sequence>
<dbReference type="Proteomes" id="UP000499080">
    <property type="component" value="Unassembled WGS sequence"/>
</dbReference>
<name>A0A4Y2TAM0_ARAVE</name>
<comment type="caution">
    <text evidence="2">The sequence shown here is derived from an EMBL/GenBank/DDBJ whole genome shotgun (WGS) entry which is preliminary data.</text>
</comment>
<keyword evidence="1" id="KW-0472">Membrane</keyword>
<evidence type="ECO:0000313" key="3">
    <source>
        <dbReference type="Proteomes" id="UP000499080"/>
    </source>
</evidence>
<proteinExistence type="predicted"/>
<organism evidence="2 3">
    <name type="scientific">Araneus ventricosus</name>
    <name type="common">Orbweaver spider</name>
    <name type="synonym">Epeira ventricosa</name>
    <dbReference type="NCBI Taxonomy" id="182803"/>
    <lineage>
        <taxon>Eukaryota</taxon>
        <taxon>Metazoa</taxon>
        <taxon>Ecdysozoa</taxon>
        <taxon>Arthropoda</taxon>
        <taxon>Chelicerata</taxon>
        <taxon>Arachnida</taxon>
        <taxon>Araneae</taxon>
        <taxon>Araneomorphae</taxon>
        <taxon>Entelegynae</taxon>
        <taxon>Araneoidea</taxon>
        <taxon>Araneidae</taxon>
        <taxon>Araneus</taxon>
    </lineage>
</organism>
<evidence type="ECO:0000313" key="2">
    <source>
        <dbReference type="EMBL" id="GBN97281.1"/>
    </source>
</evidence>
<dbReference type="AlphaFoldDB" id="A0A4Y2TAM0"/>
<gene>
    <name evidence="2" type="ORF">AVEN_47923_1</name>
</gene>
<reference evidence="2 3" key="1">
    <citation type="journal article" date="2019" name="Sci. Rep.">
        <title>Orb-weaving spider Araneus ventricosus genome elucidates the spidroin gene catalogue.</title>
        <authorList>
            <person name="Kono N."/>
            <person name="Nakamura H."/>
            <person name="Ohtoshi R."/>
            <person name="Moran D.A.P."/>
            <person name="Shinohara A."/>
            <person name="Yoshida Y."/>
            <person name="Fujiwara M."/>
            <person name="Mori M."/>
            <person name="Tomita M."/>
            <person name="Arakawa K."/>
        </authorList>
    </citation>
    <scope>NUCLEOTIDE SEQUENCE [LARGE SCALE GENOMIC DNA]</scope>
</reference>